<dbReference type="SFLD" id="SFLDG01126">
    <property type="entry name" value="C1.2:_Nucleotidase_Like"/>
    <property type="match status" value="1"/>
</dbReference>
<dbReference type="GO" id="GO:0008253">
    <property type="term" value="F:5'-nucleotidase activity"/>
    <property type="evidence" value="ECO:0007669"/>
    <property type="project" value="InterPro"/>
</dbReference>
<sequence>MKPRIAIDMDEVMADIEPKFQKIYEREFGEKITRDDYWGQKIYETRDETRYIRDFLHDKGFFRDLEVMPDSQEVIRELMEDHEIFITTAAMEFRSSFEDKYDWLQEHFPFLHWKNFVFCGDKSIIRADYMIDDHVRNLESFQGTGLLFTASHNIHEDRFTRVDNWQQVREYFKTQKAK</sequence>
<evidence type="ECO:0000256" key="1">
    <source>
        <dbReference type="ARBA" id="ARBA00009589"/>
    </source>
</evidence>
<evidence type="ECO:0000313" key="4">
    <source>
        <dbReference type="Proteomes" id="UP000223913"/>
    </source>
</evidence>
<accession>A0A2D0NI05</accession>
<protein>
    <submittedName>
        <fullName evidence="3">5'(3')-deoxyribonucleotidase</fullName>
    </submittedName>
</protein>
<dbReference type="GO" id="GO:0009223">
    <property type="term" value="P:pyrimidine deoxyribonucleotide catabolic process"/>
    <property type="evidence" value="ECO:0007669"/>
    <property type="project" value="TreeGrafter"/>
</dbReference>
<dbReference type="Pfam" id="PF06941">
    <property type="entry name" value="NT5C"/>
    <property type="match status" value="1"/>
</dbReference>
<dbReference type="EMBL" id="PDUD01000003">
    <property type="protein sequence ID" value="PHN08097.1"/>
    <property type="molecule type" value="Genomic_DNA"/>
</dbReference>
<gene>
    <name evidence="3" type="ORF">CRP01_03135</name>
</gene>
<dbReference type="Proteomes" id="UP000223913">
    <property type="component" value="Unassembled WGS sequence"/>
</dbReference>
<dbReference type="InterPro" id="IPR036412">
    <property type="entry name" value="HAD-like_sf"/>
</dbReference>
<dbReference type="SFLD" id="SFLDS00003">
    <property type="entry name" value="Haloacid_Dehalogenase"/>
    <property type="match status" value="1"/>
</dbReference>
<dbReference type="Gene3D" id="1.10.40.40">
    <property type="entry name" value="Deoxyribonucleotidase, domain 2"/>
    <property type="match status" value="1"/>
</dbReference>
<reference evidence="3 4" key="1">
    <citation type="submission" date="2017-10" db="EMBL/GenBank/DDBJ databases">
        <title>The draft genome sequence of Lewinella nigricans NBRC 102662.</title>
        <authorList>
            <person name="Wang K."/>
        </authorList>
    </citation>
    <scope>NUCLEOTIDE SEQUENCE [LARGE SCALE GENOMIC DNA]</scope>
    <source>
        <strain evidence="3 4">NBRC 102662</strain>
    </source>
</reference>
<feature type="active site" description="Nucleophile" evidence="2">
    <location>
        <position position="8"/>
    </location>
</feature>
<organism evidence="3 4">
    <name type="scientific">Flavilitoribacter nigricans (strain ATCC 23147 / DSM 23189 / NBRC 102662 / NCIMB 1420 / SS-2)</name>
    <name type="common">Lewinella nigricans</name>
    <dbReference type="NCBI Taxonomy" id="1122177"/>
    <lineage>
        <taxon>Bacteria</taxon>
        <taxon>Pseudomonadati</taxon>
        <taxon>Bacteroidota</taxon>
        <taxon>Saprospiria</taxon>
        <taxon>Saprospirales</taxon>
        <taxon>Lewinellaceae</taxon>
        <taxon>Flavilitoribacter</taxon>
    </lineage>
</organism>
<keyword evidence="4" id="KW-1185">Reference proteome</keyword>
<dbReference type="PANTHER" id="PTHR16504">
    <property type="entry name" value="5'(3')-DEOXYRIBONUCLEOTIDASE"/>
    <property type="match status" value="1"/>
</dbReference>
<proteinExistence type="inferred from homology"/>
<dbReference type="InterPro" id="IPR010708">
    <property type="entry name" value="5'(3')-deoxyribonucleotidase"/>
</dbReference>
<feature type="active site" description="Proton donor" evidence="2">
    <location>
        <position position="10"/>
    </location>
</feature>
<dbReference type="InterPro" id="IPR023214">
    <property type="entry name" value="HAD_sf"/>
</dbReference>
<dbReference type="AlphaFoldDB" id="A0A2D0NI05"/>
<comment type="similarity">
    <text evidence="1">Belongs to the 5'(3')-deoxyribonucleotidase family.</text>
</comment>
<dbReference type="OrthoDB" id="278110at2"/>
<dbReference type="SFLD" id="SFLDG01146">
    <property type="entry name" value="C1.2.2"/>
    <property type="match status" value="1"/>
</dbReference>
<dbReference type="PANTHER" id="PTHR16504:SF4">
    <property type="entry name" value="5'(3')-DEOXYRIBONUCLEOTIDASE"/>
    <property type="match status" value="1"/>
</dbReference>
<evidence type="ECO:0000256" key="2">
    <source>
        <dbReference type="PIRSR" id="PIRSR610708-1"/>
    </source>
</evidence>
<name>A0A2D0NI05_FLAN2</name>
<evidence type="ECO:0000313" key="3">
    <source>
        <dbReference type="EMBL" id="PHN08097.1"/>
    </source>
</evidence>
<dbReference type="SUPFAM" id="SSF56784">
    <property type="entry name" value="HAD-like"/>
    <property type="match status" value="1"/>
</dbReference>
<dbReference type="Gene3D" id="3.40.50.1000">
    <property type="entry name" value="HAD superfamily/HAD-like"/>
    <property type="match status" value="1"/>
</dbReference>
<comment type="caution">
    <text evidence="3">The sequence shown here is derived from an EMBL/GenBank/DDBJ whole genome shotgun (WGS) entry which is preliminary data.</text>
</comment>